<evidence type="ECO:0000313" key="2">
    <source>
        <dbReference type="EMBL" id="KZZ87359.1"/>
    </source>
</evidence>
<dbReference type="OrthoDB" id="10611347at2759"/>
<feature type="compositionally biased region" description="Low complexity" evidence="1">
    <location>
        <begin position="18"/>
        <end position="44"/>
    </location>
</feature>
<feature type="compositionally biased region" description="Polar residues" evidence="1">
    <location>
        <begin position="156"/>
        <end position="170"/>
    </location>
</feature>
<evidence type="ECO:0000313" key="3">
    <source>
        <dbReference type="Proteomes" id="UP000242877"/>
    </source>
</evidence>
<accession>A0A167VD39</accession>
<dbReference type="EMBL" id="AZGZ01000035">
    <property type="protein sequence ID" value="KZZ87359.1"/>
    <property type="molecule type" value="Genomic_DNA"/>
</dbReference>
<feature type="region of interest" description="Disordered" evidence="1">
    <location>
        <begin position="1"/>
        <end position="316"/>
    </location>
</feature>
<sequence length="316" mass="32687">MPPPGQADYRPDSYNPYAASLSTSASASALTSTTSTPASAFSALNTTAPKHTEEDPMAVSAGEHDHEMDVHNPTVPEDGNDGQGNAHDDADPEDTFNLLPKLRSRLLSATPDDLGLYTTPEESEESLPDPSAGADASSSYPETASPSAVPAFDPQQMYQAISAYSNTPPIQSQSQSQSALQSLSTENTPPGTALGTKGTLSGTKAPTTTVTSANGATSATSYFAAEEARRELERETKATEKKSTGSKLGRAGTLLSRSHNSAAKASMGSATSAAATATSSSVNTSNGNDASCRQRLHVQQSQQSYQSHTSANAPKI</sequence>
<feature type="compositionally biased region" description="Low complexity" evidence="1">
    <location>
        <begin position="171"/>
        <end position="184"/>
    </location>
</feature>
<gene>
    <name evidence="2" type="ORF">AAP_05740</name>
</gene>
<name>A0A167VD39_9EURO</name>
<dbReference type="AlphaFoldDB" id="A0A167VD39"/>
<dbReference type="VEuPathDB" id="FungiDB:AAP_05740"/>
<proteinExistence type="predicted"/>
<comment type="caution">
    <text evidence="2">The sequence shown here is derived from an EMBL/GenBank/DDBJ whole genome shotgun (WGS) entry which is preliminary data.</text>
</comment>
<feature type="compositionally biased region" description="Basic and acidic residues" evidence="1">
    <location>
        <begin position="226"/>
        <end position="243"/>
    </location>
</feature>
<dbReference type="Proteomes" id="UP000242877">
    <property type="component" value="Unassembled WGS sequence"/>
</dbReference>
<organism evidence="2 3">
    <name type="scientific">Ascosphaera apis ARSEF 7405</name>
    <dbReference type="NCBI Taxonomy" id="392613"/>
    <lineage>
        <taxon>Eukaryota</taxon>
        <taxon>Fungi</taxon>
        <taxon>Dikarya</taxon>
        <taxon>Ascomycota</taxon>
        <taxon>Pezizomycotina</taxon>
        <taxon>Eurotiomycetes</taxon>
        <taxon>Eurotiomycetidae</taxon>
        <taxon>Onygenales</taxon>
        <taxon>Ascosphaeraceae</taxon>
        <taxon>Ascosphaera</taxon>
    </lineage>
</organism>
<reference evidence="2 3" key="1">
    <citation type="journal article" date="2016" name="Genome Biol. Evol.">
        <title>Divergent and convergent evolution of fungal pathogenicity.</title>
        <authorList>
            <person name="Shang Y."/>
            <person name="Xiao G."/>
            <person name="Zheng P."/>
            <person name="Cen K."/>
            <person name="Zhan S."/>
            <person name="Wang C."/>
        </authorList>
    </citation>
    <scope>NUCLEOTIDE SEQUENCE [LARGE SCALE GENOMIC DNA]</scope>
    <source>
        <strain evidence="2 3">ARSEF 7405</strain>
    </source>
</reference>
<keyword evidence="3" id="KW-1185">Reference proteome</keyword>
<evidence type="ECO:0000256" key="1">
    <source>
        <dbReference type="SAM" id="MobiDB-lite"/>
    </source>
</evidence>
<feature type="compositionally biased region" description="Low complexity" evidence="1">
    <location>
        <begin position="128"/>
        <end position="141"/>
    </location>
</feature>
<feature type="compositionally biased region" description="Low complexity" evidence="1">
    <location>
        <begin position="261"/>
        <end position="285"/>
    </location>
</feature>
<feature type="compositionally biased region" description="Polar residues" evidence="1">
    <location>
        <begin position="198"/>
        <end position="221"/>
    </location>
</feature>
<protein>
    <submittedName>
        <fullName evidence="2">Uncharacterized protein</fullName>
    </submittedName>
</protein>